<dbReference type="Proteomes" id="UP000198862">
    <property type="component" value="Unassembled WGS sequence"/>
</dbReference>
<protein>
    <recommendedName>
        <fullName evidence="3">Fis family transcriptional regulator</fullName>
    </recommendedName>
</protein>
<evidence type="ECO:0008006" key="3">
    <source>
        <dbReference type="Google" id="ProtNLM"/>
    </source>
</evidence>
<dbReference type="OrthoDB" id="6996126at2"/>
<name>A0A1I1J523_9GAMM</name>
<proteinExistence type="predicted"/>
<evidence type="ECO:0000313" key="2">
    <source>
        <dbReference type="Proteomes" id="UP000198862"/>
    </source>
</evidence>
<accession>A0A1I1J523</accession>
<dbReference type="STRING" id="1123010.SAMN02745724_01642"/>
<reference evidence="1 2" key="1">
    <citation type="submission" date="2016-10" db="EMBL/GenBank/DDBJ databases">
        <authorList>
            <person name="de Groot N.N."/>
        </authorList>
    </citation>
    <scope>NUCLEOTIDE SEQUENCE [LARGE SCALE GENOMIC DNA]</scope>
    <source>
        <strain evidence="1 2">DSM 6059</strain>
    </source>
</reference>
<dbReference type="AlphaFoldDB" id="A0A1I1J523"/>
<keyword evidence="2" id="KW-1185">Reference proteome</keyword>
<organism evidence="1 2">
    <name type="scientific">Pseudoalteromonas denitrificans DSM 6059</name>
    <dbReference type="NCBI Taxonomy" id="1123010"/>
    <lineage>
        <taxon>Bacteria</taxon>
        <taxon>Pseudomonadati</taxon>
        <taxon>Pseudomonadota</taxon>
        <taxon>Gammaproteobacteria</taxon>
        <taxon>Alteromonadales</taxon>
        <taxon>Pseudoalteromonadaceae</taxon>
        <taxon>Pseudoalteromonas</taxon>
    </lineage>
</organism>
<dbReference type="RefSeq" id="WP_091982624.1">
    <property type="nucleotide sequence ID" value="NZ_FOLO01000009.1"/>
</dbReference>
<evidence type="ECO:0000313" key="1">
    <source>
        <dbReference type="EMBL" id="SFC43092.1"/>
    </source>
</evidence>
<sequence length="115" mass="13547">MRKTDKKLDNNIRKILNEVCETALSQVEGFIWLTHQVSYDNFPETLYIMCAFEFNNDLDEAKRLKKDKLISDLICKKLAHINIKIKADKQVGFDTQQNCDSQNNGNWLQRLKLKR</sequence>
<dbReference type="EMBL" id="FOLO01000009">
    <property type="protein sequence ID" value="SFC43092.1"/>
    <property type="molecule type" value="Genomic_DNA"/>
</dbReference>
<gene>
    <name evidence="1" type="ORF">SAMN02745724_01642</name>
</gene>